<accession>A0ABW0ATV5</accession>
<gene>
    <name evidence="1" type="ORF">ACFPRH_29825</name>
</gene>
<comment type="caution">
    <text evidence="1">The sequence shown here is derived from an EMBL/GenBank/DDBJ whole genome shotgun (WGS) entry which is preliminary data.</text>
</comment>
<name>A0ABW0ATV5_9ACTN</name>
<evidence type="ECO:0000313" key="2">
    <source>
        <dbReference type="Proteomes" id="UP001596160"/>
    </source>
</evidence>
<organism evidence="1 2">
    <name type="scientific">Streptomyces amakusaensis</name>
    <dbReference type="NCBI Taxonomy" id="67271"/>
    <lineage>
        <taxon>Bacteria</taxon>
        <taxon>Bacillati</taxon>
        <taxon>Actinomycetota</taxon>
        <taxon>Actinomycetes</taxon>
        <taxon>Kitasatosporales</taxon>
        <taxon>Streptomycetaceae</taxon>
        <taxon>Streptomyces</taxon>
    </lineage>
</organism>
<evidence type="ECO:0000313" key="1">
    <source>
        <dbReference type="EMBL" id="MFC5155919.1"/>
    </source>
</evidence>
<proteinExistence type="predicted"/>
<reference evidence="2" key="1">
    <citation type="journal article" date="2019" name="Int. J. Syst. Evol. Microbiol.">
        <title>The Global Catalogue of Microorganisms (GCM) 10K type strain sequencing project: providing services to taxonomists for standard genome sequencing and annotation.</title>
        <authorList>
            <consortium name="The Broad Institute Genomics Platform"/>
            <consortium name="The Broad Institute Genome Sequencing Center for Infectious Disease"/>
            <person name="Wu L."/>
            <person name="Ma J."/>
        </authorList>
    </citation>
    <scope>NUCLEOTIDE SEQUENCE [LARGE SCALE GENOMIC DNA]</scope>
    <source>
        <strain evidence="2">PCU 266</strain>
    </source>
</reference>
<dbReference type="RefSeq" id="WP_344484407.1">
    <property type="nucleotide sequence ID" value="NZ_BAAASB010000024.1"/>
</dbReference>
<keyword evidence="2" id="KW-1185">Reference proteome</keyword>
<sequence length="79" mass="8903">MPTYEALYRFTADHRTGQGFRPGLRMKRVRTTPGGYELSWSMGAGCPGRATWAYGTPVRPGEQHIIWRRIGTHDILTGP</sequence>
<dbReference type="EMBL" id="JBHSKP010000027">
    <property type="protein sequence ID" value="MFC5155919.1"/>
    <property type="molecule type" value="Genomic_DNA"/>
</dbReference>
<dbReference type="Proteomes" id="UP001596160">
    <property type="component" value="Unassembled WGS sequence"/>
</dbReference>
<protein>
    <submittedName>
        <fullName evidence="1">Uncharacterized protein</fullName>
    </submittedName>
</protein>